<proteinExistence type="predicted"/>
<reference evidence="1 2" key="1">
    <citation type="submission" date="2024-05" db="EMBL/GenBank/DDBJ databases">
        <title>The nuclear and mitochondrial genome assemblies of Tetragonisca angustula (Apidae: Meliponini), a tiny yet remarkable pollinator in the Neotropics.</title>
        <authorList>
            <person name="Ferrari R."/>
            <person name="Ricardo P.C."/>
            <person name="Dias F.C."/>
            <person name="Araujo N.S."/>
            <person name="Soares D.O."/>
            <person name="Zhou Q.-S."/>
            <person name="Zhu C.-D."/>
            <person name="Coutinho L."/>
            <person name="Airas M.C."/>
            <person name="Batista T.M."/>
        </authorList>
    </citation>
    <scope>NUCLEOTIDE SEQUENCE [LARGE SCALE GENOMIC DNA]</scope>
    <source>
        <strain evidence="1">ASF017062</strain>
        <tissue evidence="1">Abdomen</tissue>
    </source>
</reference>
<keyword evidence="2" id="KW-1185">Reference proteome</keyword>
<protein>
    <submittedName>
        <fullName evidence="1">Uncharacterized protein</fullName>
    </submittedName>
</protein>
<sequence>MRFLATSLGLIRFANHLNYLSVDRDYLVRVTNSSVVGQSSLVRELNRGPRVARERESVGRNVRQIWFCPSPVVPSSPMGDVGFAPRLTGNIINPQPGTAALVHGSPAGIGYNQAKSS</sequence>
<evidence type="ECO:0000313" key="2">
    <source>
        <dbReference type="Proteomes" id="UP001432146"/>
    </source>
</evidence>
<comment type="caution">
    <text evidence="1">The sequence shown here is derived from an EMBL/GenBank/DDBJ whole genome shotgun (WGS) entry which is preliminary data.</text>
</comment>
<organism evidence="1 2">
    <name type="scientific">Tetragonisca angustula</name>
    <dbReference type="NCBI Taxonomy" id="166442"/>
    <lineage>
        <taxon>Eukaryota</taxon>
        <taxon>Metazoa</taxon>
        <taxon>Ecdysozoa</taxon>
        <taxon>Arthropoda</taxon>
        <taxon>Hexapoda</taxon>
        <taxon>Insecta</taxon>
        <taxon>Pterygota</taxon>
        <taxon>Neoptera</taxon>
        <taxon>Endopterygota</taxon>
        <taxon>Hymenoptera</taxon>
        <taxon>Apocrita</taxon>
        <taxon>Aculeata</taxon>
        <taxon>Apoidea</taxon>
        <taxon>Anthophila</taxon>
        <taxon>Apidae</taxon>
        <taxon>Tetragonisca</taxon>
    </lineage>
</organism>
<evidence type="ECO:0000313" key="1">
    <source>
        <dbReference type="EMBL" id="KAK9308969.1"/>
    </source>
</evidence>
<dbReference type="Proteomes" id="UP001432146">
    <property type="component" value="Unassembled WGS sequence"/>
</dbReference>
<accession>A0AAW1AK38</accession>
<name>A0AAW1AK38_9HYME</name>
<gene>
    <name evidence="1" type="ORF">QLX08_001174</name>
</gene>
<dbReference type="AlphaFoldDB" id="A0AAW1AK38"/>
<dbReference type="EMBL" id="JAWNGG020000015">
    <property type="protein sequence ID" value="KAK9308969.1"/>
    <property type="molecule type" value="Genomic_DNA"/>
</dbReference>